<name>A0A6P1MAM5_9BACT</name>
<feature type="domain" description="PAS" evidence="11">
    <location>
        <begin position="569"/>
        <end position="643"/>
    </location>
</feature>
<evidence type="ECO:0000256" key="5">
    <source>
        <dbReference type="ARBA" id="ARBA00022679"/>
    </source>
</evidence>
<keyword evidence="8 10" id="KW-1133">Transmembrane helix</keyword>
<dbReference type="SMART" id="SM00091">
    <property type="entry name" value="PAS"/>
    <property type="match status" value="4"/>
</dbReference>
<dbReference type="AlphaFoldDB" id="A0A6P1MAM5"/>
<dbReference type="GO" id="GO:0007165">
    <property type="term" value="P:signal transduction"/>
    <property type="evidence" value="ECO:0007669"/>
    <property type="project" value="UniProtKB-ARBA"/>
</dbReference>
<dbReference type="EC" id="2.7.13.3" evidence="3"/>
<protein>
    <recommendedName>
        <fullName evidence="3">histidine kinase</fullName>
        <ecNumber evidence="3">2.7.13.3</ecNumber>
    </recommendedName>
</protein>
<evidence type="ECO:0000256" key="9">
    <source>
        <dbReference type="ARBA" id="ARBA00023136"/>
    </source>
</evidence>
<dbReference type="InterPro" id="IPR042240">
    <property type="entry name" value="CHASE_sf"/>
</dbReference>
<evidence type="ECO:0000256" key="8">
    <source>
        <dbReference type="ARBA" id="ARBA00022989"/>
    </source>
</evidence>
<feature type="domain" description="PAC" evidence="12">
    <location>
        <begin position="1026"/>
        <end position="1081"/>
    </location>
</feature>
<dbReference type="Pfam" id="PF08447">
    <property type="entry name" value="PAS_3"/>
    <property type="match status" value="2"/>
</dbReference>
<dbReference type="InterPro" id="IPR001610">
    <property type="entry name" value="PAC"/>
</dbReference>
<feature type="domain" description="PAS" evidence="11">
    <location>
        <begin position="823"/>
        <end position="893"/>
    </location>
</feature>
<dbReference type="Pfam" id="PF08448">
    <property type="entry name" value="PAS_4"/>
    <property type="match status" value="1"/>
</dbReference>
<keyword evidence="4" id="KW-0597">Phosphoprotein</keyword>
<evidence type="ECO:0000259" key="11">
    <source>
        <dbReference type="PROSITE" id="PS50112"/>
    </source>
</evidence>
<accession>A0A6P1MAM5</accession>
<dbReference type="GO" id="GO:0004673">
    <property type="term" value="F:protein histidine kinase activity"/>
    <property type="evidence" value="ECO:0007669"/>
    <property type="project" value="UniProtKB-EC"/>
</dbReference>
<dbReference type="InterPro" id="IPR052162">
    <property type="entry name" value="Sensor_kinase/Photoreceptor"/>
</dbReference>
<sequence length="1125" mass="126937">MTERELFLDGIRNDLHRKKNCIFCISAILLFLAGIWGAKQSGSHIDLRMRKELARQVKMLAAAIPPEEASELSFTEADQNRPEFLRITRQLHDFSEMTGAEFIGSFALKDGQVVFGPESLPQTDPRATPAGTVFQQPTRTDVNSLLTATPSIQGPVQDEFGIFVRASAPVIHPRTGKALMNIVLCQSADIWNKRMRTAQWLPIIITQIPLLVLIAGWVVMKNRHRLTSRRLRHTEAITCAAAFLLLTIGITWLVYHGENSNRDETFRSHALQSASAILHTFRTLENNLTLMSRMLESSEQITAREFSILCSPILNETITQKIEWIPHIKTAQRDAFEKKVQAENGWSNYRIWEQGTQHTDVKTEARPICYPVLFVEPASEQRQFRGFDAASDPILYAALSEAAQSGYAVASKPIRTGSNTTLSIYHAVSSEKHQGTVAFSIFPEQIVKLPALLANVDQYDQKVSLHELKEGAASTLLACTDENCSERCPEQSEYDTFTMPAFAFGKTYAVHIMPTKRWLAANPYRDTQMAFGGGLLLTLLLTSLIGILANRPALLEKKVQQRTAELRRAEEYAQAVLNSSSDAVIIHHPETGAILDFNKTAEQMFGISRNEIGTVNIDALKAEDCDSTNDQDMQIIRRAAQGHSSLFERIVRRRNGRTFPVEISISGTKIGGKTRVIANVRDIEQRKKTAEELKASEARFQIAADAANIGVWERDLVTKRLIWDKRMFELYGTDSVVEDASELWKKSIHPDDFESVQAISDRAEKGETELSCEFRIILPNQKVRYLRGIGKMLRDEKNNPSRMIGINYDITEQREAKQALIKSEARFRSLFEMAAVGMSEVSPDGHWIGVNKKLCEITGYSKEEMLNLSFQQITHPDDLDEDLRLIQKLLNEELSTYSMQKRYIRKDNSVIWIDLTVSLIRNPDGTPDRLISIASDISDRKNSELELKKSREFLQSTLDGMTAHIALLDESGKILLVNKAWRKFAAQNGLNESAACEGANYLTACDNGSEQIQTFSQGLQDVLAGRSTSFELEYPCQTADKNYWFSVHVSSVSQTSYELRRAVVFHTDITERQNAKEALHQRLDELRRFNKAATGRELRMIELKREINSLCGELGRENAYPLHSL</sequence>
<evidence type="ECO:0000256" key="2">
    <source>
        <dbReference type="ARBA" id="ARBA00004370"/>
    </source>
</evidence>
<dbReference type="Gene3D" id="3.30.450.350">
    <property type="entry name" value="CHASE domain"/>
    <property type="match status" value="1"/>
</dbReference>
<dbReference type="Proteomes" id="UP000464954">
    <property type="component" value="Chromosome"/>
</dbReference>
<dbReference type="GO" id="GO:0016020">
    <property type="term" value="C:membrane"/>
    <property type="evidence" value="ECO:0007669"/>
    <property type="project" value="UniProtKB-SubCell"/>
</dbReference>
<dbReference type="EMBL" id="CP047593">
    <property type="protein sequence ID" value="QHI69604.1"/>
    <property type="molecule type" value="Genomic_DNA"/>
</dbReference>
<feature type="domain" description="CHASE" evidence="13">
    <location>
        <begin position="370"/>
        <end position="442"/>
    </location>
</feature>
<dbReference type="Pfam" id="PF13426">
    <property type="entry name" value="PAS_9"/>
    <property type="match status" value="1"/>
</dbReference>
<dbReference type="PANTHER" id="PTHR43304">
    <property type="entry name" value="PHYTOCHROME-LIKE PROTEIN CPH1"/>
    <property type="match status" value="1"/>
</dbReference>
<dbReference type="PANTHER" id="PTHR43304:SF1">
    <property type="entry name" value="PAC DOMAIN-CONTAINING PROTEIN"/>
    <property type="match status" value="1"/>
</dbReference>
<dbReference type="Gene3D" id="2.10.70.100">
    <property type="match status" value="1"/>
</dbReference>
<keyword evidence="15" id="KW-1185">Reference proteome</keyword>
<evidence type="ECO:0000256" key="6">
    <source>
        <dbReference type="ARBA" id="ARBA00022692"/>
    </source>
</evidence>
<dbReference type="SMART" id="SM01079">
    <property type="entry name" value="CHASE"/>
    <property type="match status" value="1"/>
</dbReference>
<comment type="subcellular location">
    <subcellularLocation>
        <location evidence="2">Membrane</location>
    </subcellularLocation>
</comment>
<feature type="transmembrane region" description="Helical" evidence="10">
    <location>
        <begin position="200"/>
        <end position="220"/>
    </location>
</feature>
<dbReference type="CDD" id="cd00130">
    <property type="entry name" value="PAS"/>
    <property type="match status" value="3"/>
</dbReference>
<keyword evidence="6 10" id="KW-0812">Transmembrane</keyword>
<evidence type="ECO:0000256" key="4">
    <source>
        <dbReference type="ARBA" id="ARBA00022553"/>
    </source>
</evidence>
<feature type="domain" description="PAC" evidence="12">
    <location>
        <begin position="897"/>
        <end position="949"/>
    </location>
</feature>
<evidence type="ECO:0000256" key="3">
    <source>
        <dbReference type="ARBA" id="ARBA00012438"/>
    </source>
</evidence>
<dbReference type="SMART" id="SM00086">
    <property type="entry name" value="PAC"/>
    <property type="match status" value="4"/>
</dbReference>
<comment type="catalytic activity">
    <reaction evidence="1">
        <text>ATP + protein L-histidine = ADP + protein N-phospho-L-histidine.</text>
        <dbReference type="EC" id="2.7.13.3"/>
    </reaction>
</comment>
<reference evidence="14 15" key="1">
    <citation type="submission" date="2020-01" db="EMBL/GenBank/DDBJ databases">
        <title>Ponticoccus aerotolerans gen. nov., sp. nov., an anaerobic bacterium and proposal of Ponticoccusceae fam. nov., Ponticoccusles ord. nov. and Ponticoccuse classis nov. in the phylum Kiritimatiellaeota.</title>
        <authorList>
            <person name="Zhou L.Y."/>
            <person name="Du Z.J."/>
        </authorList>
    </citation>
    <scope>NUCLEOTIDE SEQUENCE [LARGE SCALE GENOMIC DNA]</scope>
    <source>
        <strain evidence="14 15">S-5007</strain>
    </source>
</reference>
<evidence type="ECO:0000256" key="7">
    <source>
        <dbReference type="ARBA" id="ARBA00022777"/>
    </source>
</evidence>
<dbReference type="InterPro" id="IPR013656">
    <property type="entry name" value="PAS_4"/>
</dbReference>
<dbReference type="Gene3D" id="3.30.450.20">
    <property type="entry name" value="PAS domain"/>
    <property type="match status" value="4"/>
</dbReference>
<evidence type="ECO:0000256" key="1">
    <source>
        <dbReference type="ARBA" id="ARBA00000085"/>
    </source>
</evidence>
<dbReference type="RefSeq" id="WP_160628786.1">
    <property type="nucleotide sequence ID" value="NZ_CP047593.1"/>
</dbReference>
<dbReference type="PROSITE" id="PS50839">
    <property type="entry name" value="CHASE"/>
    <property type="match status" value="1"/>
</dbReference>
<dbReference type="PROSITE" id="PS50112">
    <property type="entry name" value="PAS"/>
    <property type="match status" value="2"/>
</dbReference>
<dbReference type="Pfam" id="PF03924">
    <property type="entry name" value="CHASE"/>
    <property type="match status" value="1"/>
</dbReference>
<dbReference type="SUPFAM" id="SSF55785">
    <property type="entry name" value="PYP-like sensor domain (PAS domain)"/>
    <property type="match status" value="4"/>
</dbReference>
<evidence type="ECO:0000313" key="15">
    <source>
        <dbReference type="Proteomes" id="UP000464954"/>
    </source>
</evidence>
<keyword evidence="5" id="KW-0808">Transferase</keyword>
<feature type="transmembrane region" description="Helical" evidence="10">
    <location>
        <begin position="236"/>
        <end position="255"/>
    </location>
</feature>
<dbReference type="InterPro" id="IPR006189">
    <property type="entry name" value="CHASE_dom"/>
</dbReference>
<evidence type="ECO:0000313" key="14">
    <source>
        <dbReference type="EMBL" id="QHI69604.1"/>
    </source>
</evidence>
<gene>
    <name evidence="14" type="ORF">GT409_09085</name>
</gene>
<feature type="domain" description="PAC" evidence="12">
    <location>
        <begin position="770"/>
        <end position="822"/>
    </location>
</feature>
<dbReference type="InterPro" id="IPR013655">
    <property type="entry name" value="PAS_fold_3"/>
</dbReference>
<dbReference type="PROSITE" id="PS50113">
    <property type="entry name" value="PAC"/>
    <property type="match status" value="3"/>
</dbReference>
<dbReference type="NCBIfam" id="TIGR00229">
    <property type="entry name" value="sensory_box"/>
    <property type="match status" value="3"/>
</dbReference>
<keyword evidence="7" id="KW-0418">Kinase</keyword>
<proteinExistence type="predicted"/>
<feature type="transmembrane region" description="Helical" evidence="10">
    <location>
        <begin position="21"/>
        <end position="38"/>
    </location>
</feature>
<dbReference type="InterPro" id="IPR035965">
    <property type="entry name" value="PAS-like_dom_sf"/>
</dbReference>
<dbReference type="InterPro" id="IPR000014">
    <property type="entry name" value="PAS"/>
</dbReference>
<dbReference type="InterPro" id="IPR000700">
    <property type="entry name" value="PAS-assoc_C"/>
</dbReference>
<keyword evidence="9 10" id="KW-0472">Membrane</keyword>
<dbReference type="KEGG" id="taer:GT409_09085"/>
<organism evidence="14 15">
    <name type="scientific">Tichowtungia aerotolerans</name>
    <dbReference type="NCBI Taxonomy" id="2697043"/>
    <lineage>
        <taxon>Bacteria</taxon>
        <taxon>Pseudomonadati</taxon>
        <taxon>Kiritimatiellota</taxon>
        <taxon>Tichowtungiia</taxon>
        <taxon>Tichowtungiales</taxon>
        <taxon>Tichowtungiaceae</taxon>
        <taxon>Tichowtungia</taxon>
    </lineage>
</organism>
<evidence type="ECO:0000259" key="13">
    <source>
        <dbReference type="PROSITE" id="PS50839"/>
    </source>
</evidence>
<evidence type="ECO:0000259" key="12">
    <source>
        <dbReference type="PROSITE" id="PS50113"/>
    </source>
</evidence>
<evidence type="ECO:0000256" key="10">
    <source>
        <dbReference type="SAM" id="Phobius"/>
    </source>
</evidence>